<organism evidence="4 5">
    <name type="scientific">Blepharisma stoltei</name>
    <dbReference type="NCBI Taxonomy" id="1481888"/>
    <lineage>
        <taxon>Eukaryota</taxon>
        <taxon>Sar</taxon>
        <taxon>Alveolata</taxon>
        <taxon>Ciliophora</taxon>
        <taxon>Postciliodesmatophora</taxon>
        <taxon>Heterotrichea</taxon>
        <taxon>Heterotrichida</taxon>
        <taxon>Blepharismidae</taxon>
        <taxon>Blepharisma</taxon>
    </lineage>
</organism>
<dbReference type="InterPro" id="IPR039298">
    <property type="entry name" value="ACOT13"/>
</dbReference>
<accession>A0AAU9IGG5</accession>
<dbReference type="InterPro" id="IPR029069">
    <property type="entry name" value="HotDog_dom_sf"/>
</dbReference>
<dbReference type="SUPFAM" id="SSF54637">
    <property type="entry name" value="Thioesterase/thiol ester dehydrase-isomerase"/>
    <property type="match status" value="1"/>
</dbReference>
<dbReference type="Gene3D" id="3.10.129.10">
    <property type="entry name" value="Hotdog Thioesterase"/>
    <property type="match status" value="1"/>
</dbReference>
<dbReference type="Pfam" id="PF03061">
    <property type="entry name" value="4HBT"/>
    <property type="match status" value="1"/>
</dbReference>
<evidence type="ECO:0000259" key="3">
    <source>
        <dbReference type="Pfam" id="PF03061"/>
    </source>
</evidence>
<comment type="caution">
    <text evidence="4">The sequence shown here is derived from an EMBL/GenBank/DDBJ whole genome shotgun (WGS) entry which is preliminary data.</text>
</comment>
<evidence type="ECO:0000313" key="5">
    <source>
        <dbReference type="Proteomes" id="UP001162131"/>
    </source>
</evidence>
<protein>
    <recommendedName>
        <fullName evidence="3">Thioesterase domain-containing protein</fullName>
    </recommendedName>
</protein>
<evidence type="ECO:0000313" key="4">
    <source>
        <dbReference type="EMBL" id="CAG9313547.1"/>
    </source>
</evidence>
<keyword evidence="2" id="KW-0378">Hydrolase</keyword>
<name>A0AAU9IGG5_9CILI</name>
<dbReference type="AlphaFoldDB" id="A0AAU9IGG5"/>
<proteinExistence type="inferred from homology"/>
<dbReference type="InterPro" id="IPR006683">
    <property type="entry name" value="Thioestr_dom"/>
</dbReference>
<keyword evidence="5" id="KW-1185">Reference proteome</keyword>
<reference evidence="4" key="1">
    <citation type="submission" date="2021-09" db="EMBL/GenBank/DDBJ databases">
        <authorList>
            <consortium name="AG Swart"/>
            <person name="Singh M."/>
            <person name="Singh A."/>
            <person name="Seah K."/>
            <person name="Emmerich C."/>
        </authorList>
    </citation>
    <scope>NUCLEOTIDE SEQUENCE</scope>
    <source>
        <strain evidence="4">ATCC30299</strain>
    </source>
</reference>
<evidence type="ECO:0000256" key="1">
    <source>
        <dbReference type="ARBA" id="ARBA00008324"/>
    </source>
</evidence>
<evidence type="ECO:0000256" key="2">
    <source>
        <dbReference type="ARBA" id="ARBA00022801"/>
    </source>
</evidence>
<dbReference type="EMBL" id="CAJZBQ010000011">
    <property type="protein sequence ID" value="CAG9313547.1"/>
    <property type="molecule type" value="Genomic_DNA"/>
</dbReference>
<gene>
    <name evidence="4" type="ORF">BSTOLATCC_MIC9362</name>
</gene>
<dbReference type="PANTHER" id="PTHR21660:SF1">
    <property type="entry name" value="ACYL-COENZYME A THIOESTERASE 13"/>
    <property type="match status" value="1"/>
</dbReference>
<comment type="similarity">
    <text evidence="1">Belongs to the thioesterase PaaI family.</text>
</comment>
<sequence length="146" mass="16178">MERKALEVFQRYLRLATGKPSFDQMYLKHFDYVKVSPQGNLFFSLQVSQEICDYNGFLHAGALTTVLDAATGMSLWMKLEEAKLMLAATLNVNFIGNPKIGDKVIIESKCNGICQNIGHTYAEALLNGAIIGTASNNICIFNRVIP</sequence>
<dbReference type="Proteomes" id="UP001162131">
    <property type="component" value="Unassembled WGS sequence"/>
</dbReference>
<dbReference type="CDD" id="cd03443">
    <property type="entry name" value="PaaI_thioesterase"/>
    <property type="match status" value="1"/>
</dbReference>
<dbReference type="GO" id="GO:0047617">
    <property type="term" value="F:fatty acyl-CoA hydrolase activity"/>
    <property type="evidence" value="ECO:0007669"/>
    <property type="project" value="InterPro"/>
</dbReference>
<dbReference type="PANTHER" id="PTHR21660">
    <property type="entry name" value="THIOESTERASE SUPERFAMILY MEMBER-RELATED"/>
    <property type="match status" value="1"/>
</dbReference>
<feature type="domain" description="Thioesterase" evidence="3">
    <location>
        <begin position="55"/>
        <end position="111"/>
    </location>
</feature>